<keyword evidence="3" id="KW-1185">Reference proteome</keyword>
<dbReference type="Gene3D" id="3.90.1200.10">
    <property type="match status" value="1"/>
</dbReference>
<accession>A0ABM8AH37</accession>
<dbReference type="PANTHER" id="PTHR21310:SF15">
    <property type="entry name" value="AMINOGLYCOSIDE PHOSPHOTRANSFERASE DOMAIN-CONTAINING PROTEIN"/>
    <property type="match status" value="1"/>
</dbReference>
<dbReference type="CDD" id="cd05120">
    <property type="entry name" value="APH_ChoK_like"/>
    <property type="match status" value="1"/>
</dbReference>
<dbReference type="InterPro" id="IPR011009">
    <property type="entry name" value="Kinase-like_dom_sf"/>
</dbReference>
<gene>
    <name evidence="2" type="ORF">DAETH_30810</name>
</gene>
<dbReference type="RefSeq" id="WP_264775775.1">
    <property type="nucleotide sequence ID" value="NZ_AP026560.1"/>
</dbReference>
<dbReference type="SUPFAM" id="SSF56112">
    <property type="entry name" value="Protein kinase-like (PK-like)"/>
    <property type="match status" value="1"/>
</dbReference>
<dbReference type="PIRSF" id="PIRSF000707">
    <property type="entry name" value="Hygromycin-B_kinase"/>
    <property type="match status" value="1"/>
</dbReference>
<name>A0ABM8AH37_9DEIO</name>
<evidence type="ECO:0000259" key="1">
    <source>
        <dbReference type="Pfam" id="PF01636"/>
    </source>
</evidence>
<protein>
    <recommendedName>
        <fullName evidence="1">Aminoglycoside phosphotransferase domain-containing protein</fullName>
    </recommendedName>
</protein>
<proteinExistence type="predicted"/>
<feature type="domain" description="Aminoglycoside phosphotransferase" evidence="1">
    <location>
        <begin position="58"/>
        <end position="270"/>
    </location>
</feature>
<dbReference type="InterPro" id="IPR002575">
    <property type="entry name" value="Aminoglycoside_PTrfase"/>
</dbReference>
<organism evidence="2 3">
    <name type="scientific">Deinococcus aetherius</name>
    <dbReference type="NCBI Taxonomy" id="200252"/>
    <lineage>
        <taxon>Bacteria</taxon>
        <taxon>Thermotogati</taxon>
        <taxon>Deinococcota</taxon>
        <taxon>Deinococci</taxon>
        <taxon>Deinococcales</taxon>
        <taxon>Deinococcaceae</taxon>
        <taxon>Deinococcus</taxon>
    </lineage>
</organism>
<sequence length="317" mass="34575">MNPSPDAWGLPDGALYDAFVALHAQPLAPWRSALEEVRARHALPPGEFRRFPLGKNAVFALSDVVVKLVPPLWSGDARREGAALRLVQDCLPLPTPEVVAAGELGTWRYVVTARLPGRPLREVWWDLPDTERARLAGEQAALMREVQAIQPGPAAAAALHFDWPGLLLVQGLELPRELRAPPALREGAAAFLEHVLRAGPGFARSHVLLHGDLNFLNLLCENRNGRVTLTALIDWSDARLGPPAHDLISPAVNQFRRDPAARRAWGSAPNLTPDDVREATARALLYYPDEWPVLLADLGAEGVRDWETVGAALFGVG</sequence>
<dbReference type="EMBL" id="AP026560">
    <property type="protein sequence ID" value="BDP43112.1"/>
    <property type="molecule type" value="Genomic_DNA"/>
</dbReference>
<dbReference type="PANTHER" id="PTHR21310">
    <property type="entry name" value="AMINOGLYCOSIDE PHOSPHOTRANSFERASE-RELATED-RELATED"/>
    <property type="match status" value="1"/>
</dbReference>
<dbReference type="InterPro" id="IPR051678">
    <property type="entry name" value="AGP_Transferase"/>
</dbReference>
<dbReference type="Proteomes" id="UP001064971">
    <property type="component" value="Chromosome"/>
</dbReference>
<evidence type="ECO:0000313" key="2">
    <source>
        <dbReference type="EMBL" id="BDP43112.1"/>
    </source>
</evidence>
<evidence type="ECO:0000313" key="3">
    <source>
        <dbReference type="Proteomes" id="UP001064971"/>
    </source>
</evidence>
<dbReference type="InterPro" id="IPR016259">
    <property type="entry name" value="Hygromycin-B_Kinase"/>
</dbReference>
<dbReference type="Pfam" id="PF01636">
    <property type="entry name" value="APH"/>
    <property type="match status" value="1"/>
</dbReference>
<reference evidence="2" key="1">
    <citation type="submission" date="2022-07" db="EMBL/GenBank/DDBJ databases">
        <title>Complete Genome Sequence of the Radioresistant Bacterium Deinococcus aetherius ST0316, Isolated from the Air Dust collected in Lower Stratosphere above Japan.</title>
        <authorList>
            <person name="Satoh K."/>
            <person name="Hagiwara K."/>
            <person name="Katsumata K."/>
            <person name="Kubo A."/>
            <person name="Yokobori S."/>
            <person name="Yamagishi A."/>
            <person name="Oono Y."/>
            <person name="Narumi I."/>
        </authorList>
    </citation>
    <scope>NUCLEOTIDE SEQUENCE</scope>
    <source>
        <strain evidence="2">ST0316</strain>
    </source>
</reference>